<dbReference type="EMBL" id="JBGMDY010000010">
    <property type="protein sequence ID" value="KAL2319433.1"/>
    <property type="molecule type" value="Genomic_DNA"/>
</dbReference>
<dbReference type="AlphaFoldDB" id="A0ABD1L7S4"/>
<protein>
    <submittedName>
        <fullName evidence="1">Uncharacterized protein</fullName>
    </submittedName>
</protein>
<accession>A0ABD1L7S4</accession>
<name>A0ABD1L7S4_9FABA</name>
<sequence>MTEATSSIGESQHMDPILEERIRSQCWTEAAGGKQKGLIYGTRDLASVYNGGENGWNPKEERERADLQREGRKVFRRLEAASVLRRSSSLRYGGIHVRTPVPGAKIRR</sequence>
<dbReference type="Proteomes" id="UP001603857">
    <property type="component" value="Unassembled WGS sequence"/>
</dbReference>
<keyword evidence="2" id="KW-1185">Reference proteome</keyword>
<comment type="caution">
    <text evidence="1">The sequence shown here is derived from an EMBL/GenBank/DDBJ whole genome shotgun (WGS) entry which is preliminary data.</text>
</comment>
<gene>
    <name evidence="1" type="ORF">Fmac_028402</name>
</gene>
<evidence type="ECO:0000313" key="2">
    <source>
        <dbReference type="Proteomes" id="UP001603857"/>
    </source>
</evidence>
<reference evidence="1 2" key="1">
    <citation type="submission" date="2024-08" db="EMBL/GenBank/DDBJ databases">
        <title>Insights into the chromosomal genome structure of Flemingia macrophylla.</title>
        <authorList>
            <person name="Ding Y."/>
            <person name="Zhao Y."/>
            <person name="Bi W."/>
            <person name="Wu M."/>
            <person name="Zhao G."/>
            <person name="Gong Y."/>
            <person name="Li W."/>
            <person name="Zhang P."/>
        </authorList>
    </citation>
    <scope>NUCLEOTIDE SEQUENCE [LARGE SCALE GENOMIC DNA]</scope>
    <source>
        <strain evidence="1">DYQJB</strain>
        <tissue evidence="1">Leaf</tissue>
    </source>
</reference>
<organism evidence="1 2">
    <name type="scientific">Flemingia macrophylla</name>
    <dbReference type="NCBI Taxonomy" id="520843"/>
    <lineage>
        <taxon>Eukaryota</taxon>
        <taxon>Viridiplantae</taxon>
        <taxon>Streptophyta</taxon>
        <taxon>Embryophyta</taxon>
        <taxon>Tracheophyta</taxon>
        <taxon>Spermatophyta</taxon>
        <taxon>Magnoliopsida</taxon>
        <taxon>eudicotyledons</taxon>
        <taxon>Gunneridae</taxon>
        <taxon>Pentapetalae</taxon>
        <taxon>rosids</taxon>
        <taxon>fabids</taxon>
        <taxon>Fabales</taxon>
        <taxon>Fabaceae</taxon>
        <taxon>Papilionoideae</taxon>
        <taxon>50 kb inversion clade</taxon>
        <taxon>NPAAA clade</taxon>
        <taxon>indigoferoid/millettioid clade</taxon>
        <taxon>Phaseoleae</taxon>
        <taxon>Flemingia</taxon>
    </lineage>
</organism>
<evidence type="ECO:0000313" key="1">
    <source>
        <dbReference type="EMBL" id="KAL2319433.1"/>
    </source>
</evidence>
<proteinExistence type="predicted"/>